<comment type="caution">
    <text evidence="2">The sequence shown here is derived from an EMBL/GenBank/DDBJ whole genome shotgun (WGS) entry which is preliminary data.</text>
</comment>
<gene>
    <name evidence="2" type="ORF">PR001_g27523</name>
</gene>
<organism evidence="2 3">
    <name type="scientific">Phytophthora rubi</name>
    <dbReference type="NCBI Taxonomy" id="129364"/>
    <lineage>
        <taxon>Eukaryota</taxon>
        <taxon>Sar</taxon>
        <taxon>Stramenopiles</taxon>
        <taxon>Oomycota</taxon>
        <taxon>Peronosporomycetes</taxon>
        <taxon>Peronosporales</taxon>
        <taxon>Peronosporaceae</taxon>
        <taxon>Phytophthora</taxon>
    </lineage>
</organism>
<name>A0A6A3HJ36_9STRA</name>
<dbReference type="Proteomes" id="UP000429607">
    <property type="component" value="Unassembled WGS sequence"/>
</dbReference>
<evidence type="ECO:0000313" key="3">
    <source>
        <dbReference type="Proteomes" id="UP000429607"/>
    </source>
</evidence>
<sequence>MSASSVDTPAPSSPIDAATDPATGVYTAPVATSPAGSPTPSTVEAAANTSAPAPTACFSGSDGGPPAARRGARAARPQAELRLSSMAMATSAGPAARDPMTYAPSGAHSVSSIHVARPPLDRDAVRASISHLTGILDHVTALAALESDHEELQGQFWALQGRVGVLEEELASAYANAAPDSTTPKKMKDVQKSLDLEKQMRAATADFEAKLVSARAASNQLSVSDKDLQQVRSERDRALQRAAKSDEAARAWEASNSALDTASAQLRDQVEIQEAKVADLQDQLGRSTRSFQRQPDRAHEERDRVPDRAADAEKQLQQTTAELHQRTQDRDRIATNLCANHLGGSSSLVNCQTRTSRQ</sequence>
<feature type="compositionally biased region" description="Low complexity" evidence="1">
    <location>
        <begin position="45"/>
        <end position="56"/>
    </location>
</feature>
<protein>
    <submittedName>
        <fullName evidence="2">Uncharacterized protein</fullName>
    </submittedName>
</protein>
<feature type="region of interest" description="Disordered" evidence="1">
    <location>
        <begin position="1"/>
        <end position="78"/>
    </location>
</feature>
<feature type="compositionally biased region" description="Low complexity" evidence="1">
    <location>
        <begin position="64"/>
        <end position="77"/>
    </location>
</feature>
<dbReference type="EMBL" id="QXFV01004488">
    <property type="protein sequence ID" value="KAE8969357.1"/>
    <property type="molecule type" value="Genomic_DNA"/>
</dbReference>
<feature type="compositionally biased region" description="Basic and acidic residues" evidence="1">
    <location>
        <begin position="294"/>
        <end position="309"/>
    </location>
</feature>
<feature type="compositionally biased region" description="Polar residues" evidence="1">
    <location>
        <begin position="284"/>
        <end position="293"/>
    </location>
</feature>
<proteinExistence type="predicted"/>
<evidence type="ECO:0000313" key="2">
    <source>
        <dbReference type="EMBL" id="KAE8969357.1"/>
    </source>
</evidence>
<feature type="region of interest" description="Disordered" evidence="1">
    <location>
        <begin position="283"/>
        <end position="309"/>
    </location>
</feature>
<evidence type="ECO:0000256" key="1">
    <source>
        <dbReference type="SAM" id="MobiDB-lite"/>
    </source>
</evidence>
<reference evidence="2 3" key="1">
    <citation type="submission" date="2018-09" db="EMBL/GenBank/DDBJ databases">
        <title>Genomic investigation of the strawberry pathogen Phytophthora fragariae indicates pathogenicity is determined by transcriptional variation in three key races.</title>
        <authorList>
            <person name="Adams T.M."/>
            <person name="Armitage A.D."/>
            <person name="Sobczyk M.K."/>
            <person name="Bates H.J."/>
            <person name="Dunwell J.M."/>
            <person name="Nellist C.F."/>
            <person name="Harrison R.J."/>
        </authorList>
    </citation>
    <scope>NUCLEOTIDE SEQUENCE [LARGE SCALE GENOMIC DNA]</scope>
    <source>
        <strain evidence="2 3">SCRP249</strain>
    </source>
</reference>
<dbReference type="AlphaFoldDB" id="A0A6A3HJ36"/>
<accession>A0A6A3HJ36</accession>